<dbReference type="PANTHER" id="PTHR36695:SF12">
    <property type="entry name" value="AGAP008648-PA"/>
    <property type="match status" value="1"/>
</dbReference>
<sequence>MIITIVCNNGFAQNILPMQQRTFQTGDYTVFVAGENPFWYNVVGRTFMNFRVQGCASVYVYLSDSMAVDDDTIEIGLGVNDNTGVSISNSFSPGQIATYENLLHCNDYRSFWLQWLPRKVSIGIGNSLGRNVIIELNTSMNIADNVVGVGFSARYGNKAAFRIPENSGNMILCRTPFEHSYRYLWKSVKSRNFINFWVDAAAYAHIILARDEGDSQNNIYEVVLGTDFNQKSIIRVVSRGGPEHFRDQKDTPNILKEGESREFWIGWLDGKIEVGKGGVQKVNTILSYQDPNPSPIRYLGISTSIFSSGRWYMVDNVESTNYAFTPATPTNDIGKLYKTLWLNSPRQSYLVFFVKACGWATLHISTRLGFVDQERGLELIIGNDDGNTIIRYITRTEELVTAKTPDALSCTESRPFWLTWDEKTLDAGYGLVPKANSFFGNKKVPIAPDYKVNSIGLATGNNSGGEWRFTEHGGEVIKIHTPDRNTLDYFWRHNKVTKYFKFSVKAKRDASLFLAPSSFFKPSEVPSVKVIIAGWGGTRSIITVRYPGGKNLDSSNERGLLTENEYRPFWVSWFNYEIQVGKGDIVGEQVFLKGKGYRDLVPQIFAVGISTGGVPGGGVDGDWLIEEDKGDDIVFTIGSNNGDWNQDRTILFLRRDKYYLEFNVQACQSAIISLAANENNTPDMIEIEIGANGNTKTIVKSNKFQDVERDTKDILHCNRMKQFYLSWTNGTFIFGTGTEGTGEPLITQKFNSFDIYTGIIKGNPNAKQQKWRIYEDQVFAASTRTYPKVDYTKIWRTVEHRDQVSFRLRSCSEAEIKISHKVTAVDYLIVIGANNNTEILVKRKGFTVIRKLLDKALDCNQTFGLLGKERQLHLDGVKSLVLIS</sequence>
<feature type="domain" description="Farnesoic acid O-methyl transferase" evidence="1">
    <location>
        <begin position="658"/>
        <end position="748"/>
    </location>
</feature>
<accession>A0A7I8WA02</accession>
<dbReference type="AlphaFoldDB" id="A0A7I8WA02"/>
<dbReference type="PANTHER" id="PTHR36695">
    <property type="entry name" value="AGAP008648-PA"/>
    <property type="match status" value="1"/>
</dbReference>
<feature type="domain" description="Farnesoic acid O-methyl transferase" evidence="1">
    <location>
        <begin position="492"/>
        <end position="593"/>
    </location>
</feature>
<name>A0A7I8WA02_9ANNE</name>
<feature type="domain" description="Farnesoic acid O-methyl transferase" evidence="1">
    <location>
        <begin position="41"/>
        <end position="163"/>
    </location>
</feature>
<comment type="caution">
    <text evidence="2">The sequence shown here is derived from an EMBL/GenBank/DDBJ whole genome shotgun (WGS) entry which is preliminary data.</text>
</comment>
<evidence type="ECO:0000313" key="3">
    <source>
        <dbReference type="Proteomes" id="UP000549394"/>
    </source>
</evidence>
<protein>
    <submittedName>
        <fullName evidence="2">DgyrCDS13214</fullName>
    </submittedName>
</protein>
<dbReference type="Proteomes" id="UP000549394">
    <property type="component" value="Unassembled WGS sequence"/>
</dbReference>
<feature type="domain" description="Farnesoic acid O-methyl transferase" evidence="1">
    <location>
        <begin position="183"/>
        <end position="314"/>
    </location>
</feature>
<dbReference type="InterPro" id="IPR022041">
    <property type="entry name" value="Methyltransf_FA"/>
</dbReference>
<evidence type="ECO:0000313" key="2">
    <source>
        <dbReference type="EMBL" id="CAD5124971.1"/>
    </source>
</evidence>
<keyword evidence="3" id="KW-1185">Reference proteome</keyword>
<organism evidence="2 3">
    <name type="scientific">Dimorphilus gyrociliatus</name>
    <dbReference type="NCBI Taxonomy" id="2664684"/>
    <lineage>
        <taxon>Eukaryota</taxon>
        <taxon>Metazoa</taxon>
        <taxon>Spiralia</taxon>
        <taxon>Lophotrochozoa</taxon>
        <taxon>Annelida</taxon>
        <taxon>Polychaeta</taxon>
        <taxon>Polychaeta incertae sedis</taxon>
        <taxon>Dinophilidae</taxon>
        <taxon>Dimorphilus</taxon>
    </lineage>
</organism>
<gene>
    <name evidence="2" type="ORF">DGYR_LOCUS12435</name>
</gene>
<proteinExistence type="predicted"/>
<feature type="domain" description="Farnesoic acid O-methyl transferase" evidence="1">
    <location>
        <begin position="321"/>
        <end position="470"/>
    </location>
</feature>
<dbReference type="Pfam" id="PF12248">
    <property type="entry name" value="Methyltransf_FA"/>
    <property type="match status" value="5"/>
</dbReference>
<dbReference type="OrthoDB" id="6044186at2759"/>
<evidence type="ECO:0000259" key="1">
    <source>
        <dbReference type="Pfam" id="PF12248"/>
    </source>
</evidence>
<dbReference type="EMBL" id="CAJFCJ010000024">
    <property type="protein sequence ID" value="CAD5124971.1"/>
    <property type="molecule type" value="Genomic_DNA"/>
</dbReference>
<reference evidence="2 3" key="1">
    <citation type="submission" date="2020-08" db="EMBL/GenBank/DDBJ databases">
        <authorList>
            <person name="Hejnol A."/>
        </authorList>
    </citation>
    <scope>NUCLEOTIDE SEQUENCE [LARGE SCALE GENOMIC DNA]</scope>
</reference>